<evidence type="ECO:0000313" key="3">
    <source>
        <dbReference type="Proteomes" id="UP000007014"/>
    </source>
</evidence>
<comment type="similarity">
    <text evidence="1">Belongs to the VPS26 family.</text>
</comment>
<dbReference type="AlphaFoldDB" id="M1VAA2"/>
<dbReference type="Gramene" id="CMQ086CT">
    <property type="protein sequence ID" value="CMQ086CT"/>
    <property type="gene ID" value="CMQ086C"/>
</dbReference>
<gene>
    <name evidence="2" type="ORF">CYME_CMQ086C</name>
</gene>
<dbReference type="OMA" id="CNVLITF"/>
<dbReference type="HOGENOM" id="CLU_845571_0_0_1"/>
<dbReference type="Gene3D" id="2.60.40.640">
    <property type="match status" value="1"/>
</dbReference>
<dbReference type="Pfam" id="PF03643">
    <property type="entry name" value="Vps26"/>
    <property type="match status" value="1"/>
</dbReference>
<accession>M1VAA2</accession>
<dbReference type="GO" id="GO:0006886">
    <property type="term" value="P:intracellular protein transport"/>
    <property type="evidence" value="ECO:0007669"/>
    <property type="project" value="InterPro"/>
</dbReference>
<dbReference type="InterPro" id="IPR028934">
    <property type="entry name" value="Vps26-related"/>
</dbReference>
<dbReference type="InterPro" id="IPR014752">
    <property type="entry name" value="Arrestin-like_C"/>
</dbReference>
<proteinExistence type="inferred from homology"/>
<dbReference type="RefSeq" id="XP_005538040.1">
    <property type="nucleotide sequence ID" value="XM_005537983.1"/>
</dbReference>
<dbReference type="eggNOG" id="KOG3063">
    <property type="taxonomic scope" value="Eukaryota"/>
</dbReference>
<dbReference type="EMBL" id="AP006499">
    <property type="protein sequence ID" value="BAM82004.1"/>
    <property type="molecule type" value="Genomic_DNA"/>
</dbReference>
<dbReference type="PANTHER" id="PTHR12233">
    <property type="entry name" value="VACUOLAR PROTEIN SORTING 26 RELATED"/>
    <property type="match status" value="1"/>
</dbReference>
<dbReference type="STRING" id="280699.M1VAA2"/>
<protein>
    <submittedName>
        <fullName evidence="2">Retromer component VPS26</fullName>
    </submittedName>
</protein>
<dbReference type="GeneID" id="16996473"/>
<dbReference type="KEGG" id="cme:CYME_CMQ086C"/>
<keyword evidence="3" id="KW-1185">Reference proteome</keyword>
<evidence type="ECO:0000256" key="1">
    <source>
        <dbReference type="ARBA" id="ARBA00009100"/>
    </source>
</evidence>
<dbReference type="Proteomes" id="UP000007014">
    <property type="component" value="Chromosome 17"/>
</dbReference>
<reference evidence="2 3" key="1">
    <citation type="journal article" date="2004" name="Nature">
        <title>Genome sequence of the ultrasmall unicellular red alga Cyanidioschyzon merolae 10D.</title>
        <authorList>
            <person name="Matsuzaki M."/>
            <person name="Misumi O."/>
            <person name="Shin-i T."/>
            <person name="Maruyama S."/>
            <person name="Takahara M."/>
            <person name="Miyagishima S."/>
            <person name="Mori T."/>
            <person name="Nishida K."/>
            <person name="Yagisawa F."/>
            <person name="Nishida K."/>
            <person name="Yoshida Y."/>
            <person name="Nishimura Y."/>
            <person name="Nakao S."/>
            <person name="Kobayashi T."/>
            <person name="Momoyama Y."/>
            <person name="Higashiyama T."/>
            <person name="Minoda A."/>
            <person name="Sano M."/>
            <person name="Nomoto H."/>
            <person name="Oishi K."/>
            <person name="Hayashi H."/>
            <person name="Ohta F."/>
            <person name="Nishizaka S."/>
            <person name="Haga S."/>
            <person name="Miura S."/>
            <person name="Morishita T."/>
            <person name="Kabeya Y."/>
            <person name="Terasawa K."/>
            <person name="Suzuki Y."/>
            <person name="Ishii Y."/>
            <person name="Asakawa S."/>
            <person name="Takano H."/>
            <person name="Ohta N."/>
            <person name="Kuroiwa H."/>
            <person name="Tanaka K."/>
            <person name="Shimizu N."/>
            <person name="Sugano S."/>
            <person name="Sato N."/>
            <person name="Nozaki H."/>
            <person name="Ogasawara N."/>
            <person name="Kohara Y."/>
            <person name="Kuroiwa T."/>
        </authorList>
    </citation>
    <scope>NUCLEOTIDE SEQUENCE [LARGE SCALE GENOMIC DNA]</scope>
    <source>
        <strain evidence="2 3">10D</strain>
    </source>
</reference>
<name>M1VAA2_CYAM1</name>
<evidence type="ECO:0000313" key="2">
    <source>
        <dbReference type="EMBL" id="BAM82004.1"/>
    </source>
</evidence>
<organism evidence="2 3">
    <name type="scientific">Cyanidioschyzon merolae (strain NIES-3377 / 10D)</name>
    <name type="common">Unicellular red alga</name>
    <dbReference type="NCBI Taxonomy" id="280699"/>
    <lineage>
        <taxon>Eukaryota</taxon>
        <taxon>Rhodophyta</taxon>
        <taxon>Bangiophyceae</taxon>
        <taxon>Cyanidiales</taxon>
        <taxon>Cyanidiaceae</taxon>
        <taxon>Cyanidioschyzon</taxon>
    </lineage>
</organism>
<dbReference type="OrthoDB" id="3821113at2759"/>
<sequence length="329" mass="37013">MRGGTADTSAYATLASARGVSALEAATMSLFRHLRYRWALQNRVDLQISLDEGSFRSRDPKNRAIYTTGDQITGCAVVRSRVTFPLPCTLLTVKLVALVSVGYGISQRDWEVFSRTLSFKPESVKLEPHAAVSLPFAFRCAELVHDTYESTRVRCVYRVVLSFHGYSGLSSRSTGVEVVVRLSQRAPRFFPAIHFNAGLEDILNLELQLDRRAYSIEDVIVGSLTFLDNHIAIRRADIEIRRQESGFSLPMQSVLVGSFQVLAGSPKPACKLPIRIFLRQFDDLTPTYEDVCGLFSVHYMLRVVVTDIGDRRFWKEQPIAFWRAPPCNA</sequence>
<reference evidence="2 3" key="2">
    <citation type="journal article" date="2007" name="BMC Biol.">
        <title>A 100%-complete sequence reveals unusually simple genomic features in the hot-spring red alga Cyanidioschyzon merolae.</title>
        <authorList>
            <person name="Nozaki H."/>
            <person name="Takano H."/>
            <person name="Misumi O."/>
            <person name="Terasawa K."/>
            <person name="Matsuzaki M."/>
            <person name="Maruyama S."/>
            <person name="Nishida K."/>
            <person name="Yagisawa F."/>
            <person name="Yoshida Y."/>
            <person name="Fujiwara T."/>
            <person name="Takio S."/>
            <person name="Tamura K."/>
            <person name="Chung S.J."/>
            <person name="Nakamura S."/>
            <person name="Kuroiwa H."/>
            <person name="Tanaka K."/>
            <person name="Sato N."/>
            <person name="Kuroiwa T."/>
        </authorList>
    </citation>
    <scope>NUCLEOTIDE SEQUENCE [LARGE SCALE GENOMIC DNA]</scope>
    <source>
        <strain evidence="2 3">10D</strain>
    </source>
</reference>